<reference evidence="1" key="2">
    <citation type="submission" date="2020-09" db="EMBL/GenBank/DDBJ databases">
        <authorList>
            <person name="Sun Q."/>
            <person name="Ohkuma M."/>
        </authorList>
    </citation>
    <scope>NUCLEOTIDE SEQUENCE</scope>
    <source>
        <strain evidence="1">JCM 4834</strain>
    </source>
</reference>
<reference evidence="1" key="1">
    <citation type="journal article" date="2014" name="Int. J. Syst. Evol. Microbiol.">
        <title>Complete genome sequence of Corynebacterium casei LMG S-19264T (=DSM 44701T), isolated from a smear-ripened cheese.</title>
        <authorList>
            <consortium name="US DOE Joint Genome Institute (JGI-PGF)"/>
            <person name="Walter F."/>
            <person name="Albersmeier A."/>
            <person name="Kalinowski J."/>
            <person name="Ruckert C."/>
        </authorList>
    </citation>
    <scope>NUCLEOTIDE SEQUENCE</scope>
    <source>
        <strain evidence="1">JCM 4834</strain>
    </source>
</reference>
<protein>
    <submittedName>
        <fullName evidence="1">Uncharacterized protein</fullName>
    </submittedName>
</protein>
<gene>
    <name evidence="1" type="ORF">GCM10010371_64050</name>
</gene>
<comment type="caution">
    <text evidence="1">The sequence shown here is derived from an EMBL/GenBank/DDBJ whole genome shotgun (WGS) entry which is preliminary data.</text>
</comment>
<dbReference type="Proteomes" id="UP000634660">
    <property type="component" value="Unassembled WGS sequence"/>
</dbReference>
<dbReference type="AlphaFoldDB" id="A0A918VFL7"/>
<evidence type="ECO:0000313" key="2">
    <source>
        <dbReference type="Proteomes" id="UP000634660"/>
    </source>
</evidence>
<dbReference type="EMBL" id="BMVX01000038">
    <property type="protein sequence ID" value="GGZ95266.1"/>
    <property type="molecule type" value="Genomic_DNA"/>
</dbReference>
<accession>A0A918VFL7</accession>
<name>A0A918VFL7_9ACTN</name>
<proteinExistence type="predicted"/>
<evidence type="ECO:0000313" key="1">
    <source>
        <dbReference type="EMBL" id="GGZ95266.1"/>
    </source>
</evidence>
<organism evidence="1 2">
    <name type="scientific">Streptomyces subrutilus</name>
    <dbReference type="NCBI Taxonomy" id="36818"/>
    <lineage>
        <taxon>Bacteria</taxon>
        <taxon>Bacillati</taxon>
        <taxon>Actinomycetota</taxon>
        <taxon>Actinomycetes</taxon>
        <taxon>Kitasatosporales</taxon>
        <taxon>Streptomycetaceae</taxon>
        <taxon>Streptomyces</taxon>
    </lineage>
</organism>
<sequence>MWSHNCALDDLVVPYAVDPAAAAGLDTGPGWTRRWITVWKAARTEVVCPVRDLAAFPASVSAPVRAFTWQAGQRHRPGLQYMLATGRMHGFESLAERRPGFS</sequence>